<dbReference type="AlphaFoldDB" id="A0A5C3KAA7"/>
<sequence length="348" mass="37773">MPSLTPPLTFQEMRQVRIQWCMLSYKHRCADVTLCLHHTAHLAAQSGAVDIPIMCFLLDIRNRCAPNVLLPKLTVGHLFRLLSILVDAQSCPTVAIAVLKELESRQLHPDEVRKHVLRSAALRSILNLPADSLQGESRGPSEDDLSRALQSTNLASGEEKTIKEPGKPLSISVQPNPPVTQPNPIADVKLSPLGDAGLPALLNNVGSSFKSPFEQTGNPSDIDEVIASLERAVELTPPGHAGLPAVLNNLGSSFKSRFERTGNPSDIDEAIASLERAVKLTPPDHADLPGRLNNLGFSFKSRFERTGNPSDSDEAIASLERAVELTPPGHVDLPAFLRNLESSLRHLE</sequence>
<dbReference type="STRING" id="230819.A0A5C3KAA7"/>
<name>A0A5C3KAA7_COPMA</name>
<dbReference type="OrthoDB" id="3259646at2759"/>
<evidence type="ECO:0000256" key="1">
    <source>
        <dbReference type="SAM" id="MobiDB-lite"/>
    </source>
</evidence>
<dbReference type="EMBL" id="ML210619">
    <property type="protein sequence ID" value="TFK16878.1"/>
    <property type="molecule type" value="Genomic_DNA"/>
</dbReference>
<gene>
    <name evidence="2" type="ORF">FA15DRAFT_676472</name>
</gene>
<proteinExistence type="predicted"/>
<dbReference type="Gene3D" id="1.25.40.10">
    <property type="entry name" value="Tetratricopeptide repeat domain"/>
    <property type="match status" value="1"/>
</dbReference>
<dbReference type="Proteomes" id="UP000307440">
    <property type="component" value="Unassembled WGS sequence"/>
</dbReference>
<organism evidence="2 3">
    <name type="scientific">Coprinopsis marcescibilis</name>
    <name type="common">Agaric fungus</name>
    <name type="synonym">Psathyrella marcescibilis</name>
    <dbReference type="NCBI Taxonomy" id="230819"/>
    <lineage>
        <taxon>Eukaryota</taxon>
        <taxon>Fungi</taxon>
        <taxon>Dikarya</taxon>
        <taxon>Basidiomycota</taxon>
        <taxon>Agaricomycotina</taxon>
        <taxon>Agaricomycetes</taxon>
        <taxon>Agaricomycetidae</taxon>
        <taxon>Agaricales</taxon>
        <taxon>Agaricineae</taxon>
        <taxon>Psathyrellaceae</taxon>
        <taxon>Coprinopsis</taxon>
    </lineage>
</organism>
<feature type="region of interest" description="Disordered" evidence="1">
    <location>
        <begin position="152"/>
        <end position="177"/>
    </location>
</feature>
<evidence type="ECO:0008006" key="4">
    <source>
        <dbReference type="Google" id="ProtNLM"/>
    </source>
</evidence>
<evidence type="ECO:0000313" key="2">
    <source>
        <dbReference type="EMBL" id="TFK16878.1"/>
    </source>
</evidence>
<accession>A0A5C3KAA7</accession>
<protein>
    <recommendedName>
        <fullName evidence="4">TPR-like protein</fullName>
    </recommendedName>
</protein>
<keyword evidence="3" id="KW-1185">Reference proteome</keyword>
<reference evidence="2 3" key="1">
    <citation type="journal article" date="2019" name="Nat. Ecol. Evol.">
        <title>Megaphylogeny resolves global patterns of mushroom evolution.</title>
        <authorList>
            <person name="Varga T."/>
            <person name="Krizsan K."/>
            <person name="Foldi C."/>
            <person name="Dima B."/>
            <person name="Sanchez-Garcia M."/>
            <person name="Sanchez-Ramirez S."/>
            <person name="Szollosi G.J."/>
            <person name="Szarkandi J.G."/>
            <person name="Papp V."/>
            <person name="Albert L."/>
            <person name="Andreopoulos W."/>
            <person name="Angelini C."/>
            <person name="Antonin V."/>
            <person name="Barry K.W."/>
            <person name="Bougher N.L."/>
            <person name="Buchanan P."/>
            <person name="Buyck B."/>
            <person name="Bense V."/>
            <person name="Catcheside P."/>
            <person name="Chovatia M."/>
            <person name="Cooper J."/>
            <person name="Damon W."/>
            <person name="Desjardin D."/>
            <person name="Finy P."/>
            <person name="Geml J."/>
            <person name="Haridas S."/>
            <person name="Hughes K."/>
            <person name="Justo A."/>
            <person name="Karasinski D."/>
            <person name="Kautmanova I."/>
            <person name="Kiss B."/>
            <person name="Kocsube S."/>
            <person name="Kotiranta H."/>
            <person name="LaButti K.M."/>
            <person name="Lechner B.E."/>
            <person name="Liimatainen K."/>
            <person name="Lipzen A."/>
            <person name="Lukacs Z."/>
            <person name="Mihaltcheva S."/>
            <person name="Morgado L.N."/>
            <person name="Niskanen T."/>
            <person name="Noordeloos M.E."/>
            <person name="Ohm R.A."/>
            <person name="Ortiz-Santana B."/>
            <person name="Ovrebo C."/>
            <person name="Racz N."/>
            <person name="Riley R."/>
            <person name="Savchenko A."/>
            <person name="Shiryaev A."/>
            <person name="Soop K."/>
            <person name="Spirin V."/>
            <person name="Szebenyi C."/>
            <person name="Tomsovsky M."/>
            <person name="Tulloss R.E."/>
            <person name="Uehling J."/>
            <person name="Grigoriev I.V."/>
            <person name="Vagvolgyi C."/>
            <person name="Papp T."/>
            <person name="Martin F.M."/>
            <person name="Miettinen O."/>
            <person name="Hibbett D.S."/>
            <person name="Nagy L.G."/>
        </authorList>
    </citation>
    <scope>NUCLEOTIDE SEQUENCE [LARGE SCALE GENOMIC DNA]</scope>
    <source>
        <strain evidence="2 3">CBS 121175</strain>
    </source>
</reference>
<feature type="compositionally biased region" description="Basic and acidic residues" evidence="1">
    <location>
        <begin position="157"/>
        <end position="166"/>
    </location>
</feature>
<evidence type="ECO:0000313" key="3">
    <source>
        <dbReference type="Proteomes" id="UP000307440"/>
    </source>
</evidence>
<dbReference type="InterPro" id="IPR011990">
    <property type="entry name" value="TPR-like_helical_dom_sf"/>
</dbReference>